<dbReference type="EMBL" id="CP069040">
    <property type="protein sequence ID" value="QRD05124.1"/>
    <property type="molecule type" value="Genomic_DNA"/>
</dbReference>
<name>A0A7U2FIP3_PHANO</name>
<keyword evidence="3" id="KW-1185">Reference proteome</keyword>
<evidence type="ECO:0000259" key="1">
    <source>
        <dbReference type="Pfam" id="PF06985"/>
    </source>
</evidence>
<protein>
    <recommendedName>
        <fullName evidence="1">Heterokaryon incompatibility domain-containing protein</fullName>
    </recommendedName>
</protein>
<dbReference type="OrthoDB" id="5428863at2759"/>
<dbReference type="RefSeq" id="XP_001801293.1">
    <property type="nucleotide sequence ID" value="XM_001801241.1"/>
</dbReference>
<gene>
    <name evidence="2" type="ORF">JI435_110400</name>
</gene>
<dbReference type="Proteomes" id="UP000663193">
    <property type="component" value="Chromosome 18"/>
</dbReference>
<feature type="domain" description="Heterokaryon incompatibility" evidence="1">
    <location>
        <begin position="226"/>
        <end position="362"/>
    </location>
</feature>
<sequence length="750" mass="84803">MNNSNIALHPTSSDNVGDANVSQELSANNASTLESETTDFFVQDADTGTFLTEHLCQTCRVLKLGELMTNSTEKRKHQQQHERIPVAPNSDCPLCRFLGYMVQNPASETDFIKLECYEEIPRQYRFDPCIFKSTLESSKTATRYLLPSKNGDIDARPQPLHKALRPDSVDFEAIQAWMKHCDENHIQHCSATNNEGPAPRPFPPSGFRLIDCLNHAIIPWAPNQPYVALSYVWGTNHNQTEDSSASNIFHNLPKTVEDAMTVVSRLGYRYLWVDRYCIDQSNASEVQRQISAMDLIYQSAELTIIAAAGDGADFGLPGVRAGSRAPQPRLIINGIMWASVPMLPASVVPRSTWNTRAWTFQEGYFARKRLIFTDEMVFFQCNRVCRLETSHTPTQVPEIQSARTFRRLPLFLHSGPELLLPITRPETGWRILHLIRECSKRNLSFGSDAIRAVLGVLSSRAATQLSEIPDGLSSGQFVHYWGLPVTIAPYSGISERVAEDLKSFAFLNLKTQLYAALAMGCSWKGNEGARRKEFPTWTWAGWNAAVIWMPTSSWEKRKFIETDLPSLVCVQKVGGKYEQLNEHFMRSLIPSQAELSTLYTYRLSMDLTLIDVKLSYAGRHSIFSSEIPITETGPMPDDFDLSWADRWNAGWLIWDFEITATAEKDGAFFTELCTDTFDCAIMFGHYGLLLRTRNGISERIGILGTLDGYFGLKQTETAFETDFEITEKLPHRVRCLETYFPTRKGEILLE</sequence>
<dbReference type="PANTHER" id="PTHR33112:SF1">
    <property type="entry name" value="HETEROKARYON INCOMPATIBILITY DOMAIN-CONTAINING PROTEIN"/>
    <property type="match status" value="1"/>
</dbReference>
<dbReference type="AlphaFoldDB" id="A0A7U2FIP3"/>
<dbReference type="PANTHER" id="PTHR33112">
    <property type="entry name" value="DOMAIN PROTEIN, PUTATIVE-RELATED"/>
    <property type="match status" value="1"/>
</dbReference>
<dbReference type="InterPro" id="IPR010730">
    <property type="entry name" value="HET"/>
</dbReference>
<organism evidence="2 3">
    <name type="scientific">Phaeosphaeria nodorum (strain SN15 / ATCC MYA-4574 / FGSC 10173)</name>
    <name type="common">Glume blotch fungus</name>
    <name type="synonym">Parastagonospora nodorum</name>
    <dbReference type="NCBI Taxonomy" id="321614"/>
    <lineage>
        <taxon>Eukaryota</taxon>
        <taxon>Fungi</taxon>
        <taxon>Dikarya</taxon>
        <taxon>Ascomycota</taxon>
        <taxon>Pezizomycotina</taxon>
        <taxon>Dothideomycetes</taxon>
        <taxon>Pleosporomycetidae</taxon>
        <taxon>Pleosporales</taxon>
        <taxon>Pleosporineae</taxon>
        <taxon>Phaeosphaeriaceae</taxon>
        <taxon>Parastagonospora</taxon>
    </lineage>
</organism>
<dbReference type="Pfam" id="PF06985">
    <property type="entry name" value="HET"/>
    <property type="match status" value="1"/>
</dbReference>
<evidence type="ECO:0000313" key="3">
    <source>
        <dbReference type="Proteomes" id="UP000663193"/>
    </source>
</evidence>
<accession>A0A7U2FIP3</accession>
<dbReference type="VEuPathDB" id="FungiDB:JI435_110400"/>
<reference evidence="3" key="1">
    <citation type="journal article" date="2021" name="BMC Genomics">
        <title>Chromosome-level genome assembly and manually-curated proteome of model necrotroph Parastagonospora nodorum Sn15 reveals a genome-wide trove of candidate effector homologs, and redundancy of virulence-related functions within an accessory chromosome.</title>
        <authorList>
            <person name="Bertazzoni S."/>
            <person name="Jones D.A.B."/>
            <person name="Phan H.T."/>
            <person name="Tan K.-C."/>
            <person name="Hane J.K."/>
        </authorList>
    </citation>
    <scope>NUCLEOTIDE SEQUENCE [LARGE SCALE GENOMIC DNA]</scope>
    <source>
        <strain evidence="3">SN15 / ATCC MYA-4574 / FGSC 10173)</strain>
    </source>
</reference>
<proteinExistence type="predicted"/>
<dbReference type="KEGG" id="pno:SNOG_11040"/>
<evidence type="ECO:0000313" key="2">
    <source>
        <dbReference type="EMBL" id="QRD05124.1"/>
    </source>
</evidence>